<accession>A0A2D1KMG8</accession>
<dbReference type="AlphaFoldDB" id="A0A2D1KMG8"/>
<organism evidence="1 2">
    <name type="scientific">Loigolactobacillus coryniformis subsp. torquens DSM 20004 = KCTC 3535</name>
    <dbReference type="NCBI Taxonomy" id="1423822"/>
    <lineage>
        <taxon>Bacteria</taxon>
        <taxon>Bacillati</taxon>
        <taxon>Bacillota</taxon>
        <taxon>Bacilli</taxon>
        <taxon>Lactobacillales</taxon>
        <taxon>Lactobacillaceae</taxon>
        <taxon>Loigolactobacillus</taxon>
    </lineage>
</organism>
<dbReference type="RefSeq" id="WP_010013057.1">
    <property type="nucleotide sequence ID" value="NZ_AEOS01000104.1"/>
</dbReference>
<dbReference type="EMBL" id="CP017697">
    <property type="protein sequence ID" value="ATO43334.1"/>
    <property type="molecule type" value="Genomic_DNA"/>
</dbReference>
<proteinExistence type="predicted"/>
<keyword evidence="2" id="KW-1185">Reference proteome</keyword>
<evidence type="ECO:0000313" key="2">
    <source>
        <dbReference type="Proteomes" id="UP000223559"/>
    </source>
</evidence>
<name>A0A2D1KMG8_9LACO</name>
<sequence>MLKTTKSISLSGQSIVNGTQVANFSANINSDNGSSNINSNIMNQTLYDANKAEVRKDLADFNTAVYEVEDQLDAESAAETPAE</sequence>
<dbReference type="KEGG" id="lcy:LC20004_05175"/>
<dbReference type="Proteomes" id="UP000223559">
    <property type="component" value="Chromosome"/>
</dbReference>
<protein>
    <submittedName>
        <fullName evidence="1">Uncharacterized protein</fullName>
    </submittedName>
</protein>
<gene>
    <name evidence="1" type="ORF">LC20004_05175</name>
</gene>
<reference evidence="1 2" key="1">
    <citation type="submission" date="2016-10" db="EMBL/GenBank/DDBJ databases">
        <title>The whole genome sequencing and assembly of L. cotyniformis subsp. torquens DSM 20004 strain.</title>
        <authorList>
            <person name="Park M.-K."/>
            <person name="Lee Y.-J."/>
            <person name="Yi H."/>
            <person name="Bahn Y.-S."/>
            <person name="Kim J.F."/>
            <person name="Lee D.-W."/>
        </authorList>
    </citation>
    <scope>NUCLEOTIDE SEQUENCE [LARGE SCALE GENOMIC DNA]</scope>
    <source>
        <strain evidence="1 2">DSM 20004</strain>
    </source>
</reference>
<dbReference type="OrthoDB" id="2327795at2"/>
<evidence type="ECO:0000313" key="1">
    <source>
        <dbReference type="EMBL" id="ATO43334.1"/>
    </source>
</evidence>